<dbReference type="Proteomes" id="UP001195769">
    <property type="component" value="Unassembled WGS sequence"/>
</dbReference>
<evidence type="ECO:0000313" key="1">
    <source>
        <dbReference type="EMBL" id="KAG1906888.1"/>
    </source>
</evidence>
<dbReference type="AlphaFoldDB" id="A0AAD4EKW6"/>
<accession>A0AAD4EKW6</accession>
<dbReference type="RefSeq" id="XP_041232463.1">
    <property type="nucleotide sequence ID" value="XM_041371446.1"/>
</dbReference>
<proteinExistence type="predicted"/>
<reference evidence="1" key="1">
    <citation type="journal article" date="2020" name="New Phytol.">
        <title>Comparative genomics reveals dynamic genome evolution in host specialist ectomycorrhizal fungi.</title>
        <authorList>
            <person name="Lofgren L.A."/>
            <person name="Nguyen N.H."/>
            <person name="Vilgalys R."/>
            <person name="Ruytinx J."/>
            <person name="Liao H.L."/>
            <person name="Branco S."/>
            <person name="Kuo A."/>
            <person name="LaButti K."/>
            <person name="Lipzen A."/>
            <person name="Andreopoulos W."/>
            <person name="Pangilinan J."/>
            <person name="Riley R."/>
            <person name="Hundley H."/>
            <person name="Na H."/>
            <person name="Barry K."/>
            <person name="Grigoriev I.V."/>
            <person name="Stajich J.E."/>
            <person name="Kennedy P.G."/>
        </authorList>
    </citation>
    <scope>NUCLEOTIDE SEQUENCE</scope>
    <source>
        <strain evidence="1">FC203</strain>
    </source>
</reference>
<sequence>MPPASHHLELCATYYTVSPSTLSYRFTMFVYQLRRSLVSPQRSALSHISSSDHQPLLASVLQTGEIHCLPRITFSFKPARCSWTVNRKQFPLRPAYATTFNGCRRLTWQKAVLTTIHCTFESAMSLRHSGTVSNRE</sequence>
<name>A0AAD4EKW6_9AGAM</name>
<comment type="caution">
    <text evidence="1">The sequence shown here is derived from an EMBL/GenBank/DDBJ whole genome shotgun (WGS) entry which is preliminary data.</text>
</comment>
<dbReference type="EMBL" id="JABBWK010000003">
    <property type="protein sequence ID" value="KAG1906888.1"/>
    <property type="molecule type" value="Genomic_DNA"/>
</dbReference>
<organism evidence="1 2">
    <name type="scientific">Suillus fuscotomentosus</name>
    <dbReference type="NCBI Taxonomy" id="1912939"/>
    <lineage>
        <taxon>Eukaryota</taxon>
        <taxon>Fungi</taxon>
        <taxon>Dikarya</taxon>
        <taxon>Basidiomycota</taxon>
        <taxon>Agaricomycotina</taxon>
        <taxon>Agaricomycetes</taxon>
        <taxon>Agaricomycetidae</taxon>
        <taxon>Boletales</taxon>
        <taxon>Suillineae</taxon>
        <taxon>Suillaceae</taxon>
        <taxon>Suillus</taxon>
    </lineage>
</organism>
<keyword evidence="2" id="KW-1185">Reference proteome</keyword>
<gene>
    <name evidence="1" type="ORF">F5891DRAFT_346740</name>
</gene>
<evidence type="ECO:0000313" key="2">
    <source>
        <dbReference type="Proteomes" id="UP001195769"/>
    </source>
</evidence>
<dbReference type="GeneID" id="64665744"/>
<protein>
    <submittedName>
        <fullName evidence="1">Uncharacterized protein</fullName>
    </submittedName>
</protein>